<organism evidence="2 3">
    <name type="scientific">Microlunatus phosphovorus (strain ATCC 700054 / DSM 10555 / JCM 9379 / NBRC 101784 / NCIMB 13414 / VKM Ac-1990 / NM-1)</name>
    <dbReference type="NCBI Taxonomy" id="1032480"/>
    <lineage>
        <taxon>Bacteria</taxon>
        <taxon>Bacillati</taxon>
        <taxon>Actinomycetota</taxon>
        <taxon>Actinomycetes</taxon>
        <taxon>Propionibacteriales</taxon>
        <taxon>Propionibacteriaceae</taxon>
        <taxon>Microlunatus</taxon>
    </lineage>
</organism>
<dbReference type="eggNOG" id="COG0654">
    <property type="taxonomic scope" value="Bacteria"/>
</dbReference>
<dbReference type="InterPro" id="IPR050407">
    <property type="entry name" value="Geranylgeranyl_reductase"/>
</dbReference>
<dbReference type="SUPFAM" id="SSF51905">
    <property type="entry name" value="FAD/NAD(P)-binding domain"/>
    <property type="match status" value="1"/>
</dbReference>
<dbReference type="KEGG" id="mph:MLP_06760"/>
<evidence type="ECO:0000313" key="3">
    <source>
        <dbReference type="Proteomes" id="UP000007947"/>
    </source>
</evidence>
<dbReference type="EMBL" id="AP012204">
    <property type="protein sequence ID" value="BAK33690.1"/>
    <property type="molecule type" value="Genomic_DNA"/>
</dbReference>
<dbReference type="STRING" id="1032480.MLP_06760"/>
<keyword evidence="3" id="KW-1185">Reference proteome</keyword>
<dbReference type="AlphaFoldDB" id="F5XL02"/>
<feature type="region of interest" description="Disordered" evidence="1">
    <location>
        <begin position="463"/>
        <end position="483"/>
    </location>
</feature>
<dbReference type="PRINTS" id="PR00420">
    <property type="entry name" value="RNGMNOXGNASE"/>
</dbReference>
<dbReference type="InterPro" id="IPR036188">
    <property type="entry name" value="FAD/NAD-bd_sf"/>
</dbReference>
<dbReference type="PANTHER" id="PTHR42685:SF22">
    <property type="entry name" value="CONDITIONED MEDIUM FACTOR RECEPTOR 1"/>
    <property type="match status" value="1"/>
</dbReference>
<name>F5XL02_MICPN</name>
<dbReference type="Pfam" id="PF12831">
    <property type="entry name" value="FAD_oxidored"/>
    <property type="match status" value="1"/>
</dbReference>
<reference evidence="2 3" key="1">
    <citation type="submission" date="2011-05" db="EMBL/GenBank/DDBJ databases">
        <title>Whole genome sequence of Microlunatus phosphovorus NM-1.</title>
        <authorList>
            <person name="Hosoyama A."/>
            <person name="Sasaki K."/>
            <person name="Harada T."/>
            <person name="Igarashi R."/>
            <person name="Kawakoshi A."/>
            <person name="Sasagawa M."/>
            <person name="Fukada J."/>
            <person name="Nakamura S."/>
            <person name="Katano Y."/>
            <person name="Hanada S."/>
            <person name="Kamagata Y."/>
            <person name="Nakamura N."/>
            <person name="Yamazaki S."/>
            <person name="Fujita N."/>
        </authorList>
    </citation>
    <scope>NUCLEOTIDE SEQUENCE [LARGE SCALE GENOMIC DNA]</scope>
    <source>
        <strain evidence="3">ATCC 700054 / DSM 10555 / JCM 9379 / NBRC 101784 / NCIMB 13414 / VKM Ac-1990 / NM-1</strain>
    </source>
</reference>
<evidence type="ECO:0000256" key="1">
    <source>
        <dbReference type="SAM" id="MobiDB-lite"/>
    </source>
</evidence>
<sequence length="483" mass="51196">MNVIVLGAGPTGLTTALLLARAGSRVIVLERDSAPPPTNGHPWTDWARPGVNQFRQPHIALPRWHQVMDAELPDAVEALLTLGGVRSNLLHLYPAELTGGWQEGDERFHTVTARRPVLEAAVASVAEAEPGVQILRGRRATGLLLDRGRVVGVRTQTDTLTADLVVDASGHRTPVPGWLAAYGLGPAEQRSTESLTYYTRHSRAGSPAPAGTGGALTHHESYSVLTLPSDDNCRGLAIIVGSGDRTVRTLREPAVWEAALRASGIDERWLEGPPLGDVQPLAGLQDIVRDYAPNGVPVVEGLVAVGDAWATNSPFLGRGLSLGALSAVALRDAVVESGSGSGDSRSERSPAARYAGLLDERLVPYLVSTIDFGRHRVAEMRAQAAGEVYHTSDPAWAGSSALAAGARTDPVLLRAHSMIASLLATPAEVFADPEIRAHVGPWLGYPLCPPDRPGRAALLDAISRTSTPARPDPNTNIFERTLT</sequence>
<dbReference type="Proteomes" id="UP000007947">
    <property type="component" value="Chromosome"/>
</dbReference>
<evidence type="ECO:0000313" key="2">
    <source>
        <dbReference type="EMBL" id="BAK33690.1"/>
    </source>
</evidence>
<dbReference type="RefSeq" id="WP_013861579.1">
    <property type="nucleotide sequence ID" value="NC_015635.1"/>
</dbReference>
<dbReference type="HOGENOM" id="CLU_028028_1_0_11"/>
<accession>F5XL02</accession>
<dbReference type="PANTHER" id="PTHR42685">
    <property type="entry name" value="GERANYLGERANYL DIPHOSPHATE REDUCTASE"/>
    <property type="match status" value="1"/>
</dbReference>
<dbReference type="Gene3D" id="3.50.50.60">
    <property type="entry name" value="FAD/NAD(P)-binding domain"/>
    <property type="match status" value="1"/>
</dbReference>
<proteinExistence type="predicted"/>
<protein>
    <submittedName>
        <fullName evidence="2">Uncharacterized protein</fullName>
    </submittedName>
</protein>
<gene>
    <name evidence="2" type="ordered locus">MLP_06760</name>
</gene>